<dbReference type="AlphaFoldDB" id="A8IF52"/>
<evidence type="ECO:0000256" key="1">
    <source>
        <dbReference type="SAM" id="Phobius"/>
    </source>
</evidence>
<gene>
    <name evidence="2" type="ordered locus">AZC_3577</name>
</gene>
<feature type="transmembrane region" description="Helical" evidence="1">
    <location>
        <begin position="47"/>
        <end position="67"/>
    </location>
</feature>
<dbReference type="STRING" id="438753.AZC_3577"/>
<evidence type="ECO:0000313" key="2">
    <source>
        <dbReference type="EMBL" id="BAF89575.1"/>
    </source>
</evidence>
<dbReference type="KEGG" id="azc:AZC_3577"/>
<reference evidence="2 3" key="1">
    <citation type="journal article" date="2007" name="Appl. Environ. Microbiol.">
        <title>Rhizobial factors required for stem nodule maturation and maintenance in Sesbania rostrata-Azorhizobium caulinodans ORS571 symbiosis.</title>
        <authorList>
            <person name="Suzuki S."/>
            <person name="Aono T."/>
            <person name="Lee KB."/>
            <person name="Suzuki T."/>
            <person name="Liu CT."/>
            <person name="Miwa H."/>
            <person name="Wakao S."/>
            <person name="Iki T."/>
            <person name="Oyaizu H."/>
        </authorList>
    </citation>
    <scope>NUCLEOTIDE SEQUENCE [LARGE SCALE GENOMIC DNA]</scope>
    <source>
        <strain evidence="3">ATCC 43989 / DSM 5975 / JCM 20966 / LMG 6465 / NBRC 14845 / NCIMB 13405 / ORS 571</strain>
    </source>
</reference>
<keyword evidence="1" id="KW-1133">Transmembrane helix</keyword>
<dbReference type="Proteomes" id="UP000000270">
    <property type="component" value="Chromosome"/>
</dbReference>
<name>A8IF52_AZOC5</name>
<reference evidence="2 3" key="5">
    <citation type="journal article" date="2010" name="Appl. Environ. Microbiol.">
        <title>phrR-like gene praR of Azorhizobium caulinodans ORS571 is essential for symbiosis with Sesbania rostrata and is involved in expression of reb genes.</title>
        <authorList>
            <person name="Akiba N."/>
            <person name="Aono T."/>
            <person name="Toyazaki H."/>
            <person name="Sato S."/>
            <person name="Oyaizu H."/>
        </authorList>
    </citation>
    <scope>NUCLEOTIDE SEQUENCE [LARGE SCALE GENOMIC DNA]</scope>
    <source>
        <strain evidence="3">ATCC 43989 / DSM 5975 / JCM 20966 / LMG 6465 / NBRC 14845 / NCIMB 13405 / ORS 571</strain>
    </source>
</reference>
<reference evidence="2 3" key="6">
    <citation type="journal article" date="2011" name="Appl. Environ. Microbiol.">
        <title>Involvement of the azorhizobial chromosome partition gene (parA) in the onset of bacteroid differentiation during Sesbania rostrata stem nodule development.</title>
        <authorList>
            <person name="Liu CT."/>
            <person name="Lee KB."/>
            <person name="Wang YS."/>
            <person name="Peng MH."/>
            <person name="Lee KT."/>
            <person name="Suzuki S."/>
            <person name="Suzuki T."/>
            <person name="Oyaizu H."/>
        </authorList>
    </citation>
    <scope>NUCLEOTIDE SEQUENCE [LARGE SCALE GENOMIC DNA]</scope>
    <source>
        <strain evidence="3">ATCC 43989 / DSM 5975 / JCM 20966 / LMG 6465 / NBRC 14845 / NCIMB 13405 / ORS 571</strain>
    </source>
</reference>
<dbReference type="EMBL" id="AP009384">
    <property type="protein sequence ID" value="BAF89575.1"/>
    <property type="molecule type" value="Genomic_DNA"/>
</dbReference>
<reference evidence="2 3" key="3">
    <citation type="journal article" date="2008" name="BMC Genomics">
        <title>The genome of the versatile nitrogen fixer Azorhizobium caulinodans ORS571.</title>
        <authorList>
            <person name="Lee KB."/>
            <person name="Backer P.D."/>
            <person name="Aono T."/>
            <person name="Liu CT."/>
            <person name="Suzuki S."/>
            <person name="Suzuki T."/>
            <person name="Kaneko T."/>
            <person name="Yamada M."/>
            <person name="Tabata S."/>
            <person name="Kupfer D.M."/>
            <person name="Najar F.Z."/>
            <person name="Wiley G.B."/>
            <person name="Roe B."/>
            <person name="Binnewies T.T."/>
            <person name="Ussery D.W."/>
            <person name="D'Haeze W."/>
            <person name="Herder J.D."/>
            <person name="Gevers D."/>
            <person name="Vereecke D."/>
            <person name="Holsters M."/>
            <person name="Oyaizu H."/>
        </authorList>
    </citation>
    <scope>NUCLEOTIDE SEQUENCE [LARGE SCALE GENOMIC DNA]</scope>
    <source>
        <strain evidence="3">ATCC 43989 / DSM 5975 / JCM 20966 / LMG 6465 / NBRC 14845 / NCIMB 13405 / ORS 571</strain>
    </source>
</reference>
<sequence>MDEQNQLYLMLGRIDGKLDNALQRQDKHDKQFEALDRRVTALESDKMWLIGAATALSSAIGIAFPYIKDYFWK</sequence>
<accession>A8IF52</accession>
<proteinExistence type="predicted"/>
<organism evidence="2 3">
    <name type="scientific">Azorhizobium caulinodans (strain ATCC 43989 / DSM 5975 / JCM 20966 / LMG 6465 / NBRC 14845 / NCIMB 13405 / ORS 571)</name>
    <dbReference type="NCBI Taxonomy" id="438753"/>
    <lineage>
        <taxon>Bacteria</taxon>
        <taxon>Pseudomonadati</taxon>
        <taxon>Pseudomonadota</taxon>
        <taxon>Alphaproteobacteria</taxon>
        <taxon>Hyphomicrobiales</taxon>
        <taxon>Xanthobacteraceae</taxon>
        <taxon>Azorhizobium</taxon>
    </lineage>
</organism>
<protein>
    <submittedName>
        <fullName evidence="2">Uncharacterized protein</fullName>
    </submittedName>
</protein>
<keyword evidence="1" id="KW-0812">Transmembrane</keyword>
<keyword evidence="1" id="KW-0472">Membrane</keyword>
<reference evidence="3" key="2">
    <citation type="submission" date="2007-04" db="EMBL/GenBank/DDBJ databases">
        <title>Complete genome sequence of the nitrogen-fixing bacterium Azorhizobium caulinodans ORS571.</title>
        <authorList>
            <person name="Lee K.B."/>
            <person name="Backer P.D."/>
            <person name="Aono T."/>
            <person name="Liu C.T."/>
            <person name="Suzuki S."/>
            <person name="Suzuki T."/>
            <person name="Kaneko T."/>
            <person name="Yamada M."/>
            <person name="Tabata S."/>
            <person name="Kupfer D.M."/>
            <person name="Najar F.Z."/>
            <person name="Wiley G.B."/>
            <person name="Roe B."/>
            <person name="Binnewies T."/>
            <person name="Ussery D."/>
            <person name="Vereecke D."/>
            <person name="Gevers D."/>
            <person name="Holsters M."/>
            <person name="Oyaizu H."/>
        </authorList>
    </citation>
    <scope>NUCLEOTIDE SEQUENCE [LARGE SCALE GENOMIC DNA]</scope>
    <source>
        <strain evidence="3">ATCC 43989 / DSM 5975 / JCM 20966 / LMG 6465 / NBRC 14845 / NCIMB 13405 / ORS 571</strain>
    </source>
</reference>
<dbReference type="RefSeq" id="WP_012172100.1">
    <property type="nucleotide sequence ID" value="NC_009937.1"/>
</dbReference>
<keyword evidence="3" id="KW-1185">Reference proteome</keyword>
<dbReference type="HOGENOM" id="CLU_2696587_0_0_5"/>
<reference evidence="2 3" key="4">
    <citation type="journal article" date="2009" name="Appl. Environ. Microbiol.">
        <title>Comparative genome-wide transcriptional profiling of Azorhizobium caulinodans ORS571 grown under free-living and symbiotic conditions.</title>
        <authorList>
            <person name="Tsukada S."/>
            <person name="Aono T."/>
            <person name="Akiba N."/>
            <person name="Lee KB."/>
            <person name="Liu CT."/>
            <person name="Toyazaki H."/>
            <person name="Oyaizu H."/>
        </authorList>
    </citation>
    <scope>NUCLEOTIDE SEQUENCE [LARGE SCALE GENOMIC DNA]</scope>
    <source>
        <strain evidence="3">ATCC 43989 / DSM 5975 / JCM 20966 / LMG 6465 / NBRC 14845 / NCIMB 13405 / ORS 571</strain>
    </source>
</reference>
<evidence type="ECO:0000313" key="3">
    <source>
        <dbReference type="Proteomes" id="UP000000270"/>
    </source>
</evidence>